<dbReference type="SUPFAM" id="SSF54001">
    <property type="entry name" value="Cysteine proteinases"/>
    <property type="match status" value="1"/>
</dbReference>
<dbReference type="EMBL" id="ABEU02000005">
    <property type="status" value="NOT_ANNOTATED_CDS"/>
    <property type="molecule type" value="Genomic_DNA"/>
</dbReference>
<dbReference type="PANTHER" id="PTHR12931:SF15">
    <property type="entry name" value="UBIQUITIN THIOESTERASE OTUBAIN-LIKE"/>
    <property type="match status" value="1"/>
</dbReference>
<dbReference type="EnsemblPlants" id="Pp3c5_2520V3.6">
    <property type="protein sequence ID" value="Pp3c5_2520V3.6"/>
    <property type="gene ID" value="Pp3c5_2520"/>
</dbReference>
<dbReference type="Gramene" id="Pp3c5_2520V3.6">
    <property type="protein sequence ID" value="Pp3c5_2520V3.6"/>
    <property type="gene ID" value="Pp3c5_2520"/>
</dbReference>
<dbReference type="InterPro" id="IPR038765">
    <property type="entry name" value="Papain-like_cys_pep_sf"/>
</dbReference>
<reference evidence="1 2" key="2">
    <citation type="journal article" date="2018" name="Plant J.">
        <title>The Physcomitrella patens chromosome-scale assembly reveals moss genome structure and evolution.</title>
        <authorList>
            <person name="Lang D."/>
            <person name="Ullrich K.K."/>
            <person name="Murat F."/>
            <person name="Fuchs J."/>
            <person name="Jenkins J."/>
            <person name="Haas F.B."/>
            <person name="Piednoel M."/>
            <person name="Gundlach H."/>
            <person name="Van Bel M."/>
            <person name="Meyberg R."/>
            <person name="Vives C."/>
            <person name="Morata J."/>
            <person name="Symeonidi A."/>
            <person name="Hiss M."/>
            <person name="Muchero W."/>
            <person name="Kamisugi Y."/>
            <person name="Saleh O."/>
            <person name="Blanc G."/>
            <person name="Decker E.L."/>
            <person name="van Gessel N."/>
            <person name="Grimwood J."/>
            <person name="Hayes R.D."/>
            <person name="Graham S.W."/>
            <person name="Gunter L.E."/>
            <person name="McDaniel S.F."/>
            <person name="Hoernstein S.N.W."/>
            <person name="Larsson A."/>
            <person name="Li F.W."/>
            <person name="Perroud P.F."/>
            <person name="Phillips J."/>
            <person name="Ranjan P."/>
            <person name="Rokshar D.S."/>
            <person name="Rothfels C.J."/>
            <person name="Schneider L."/>
            <person name="Shu S."/>
            <person name="Stevenson D.W."/>
            <person name="Thummler F."/>
            <person name="Tillich M."/>
            <person name="Villarreal Aguilar J.C."/>
            <person name="Widiez T."/>
            <person name="Wong G.K."/>
            <person name="Wymore A."/>
            <person name="Zhang Y."/>
            <person name="Zimmer A.D."/>
            <person name="Quatrano R.S."/>
            <person name="Mayer K.F.X."/>
            <person name="Goodstein D."/>
            <person name="Casacuberta J.M."/>
            <person name="Vandepoele K."/>
            <person name="Reski R."/>
            <person name="Cuming A.C."/>
            <person name="Tuskan G.A."/>
            <person name="Maumus F."/>
            <person name="Salse J."/>
            <person name="Schmutz J."/>
            <person name="Rensing S.A."/>
        </authorList>
    </citation>
    <scope>NUCLEOTIDE SEQUENCE [LARGE SCALE GENOMIC DNA]</scope>
    <source>
        <strain evidence="1 2">cv. Gransden 2004</strain>
    </source>
</reference>
<evidence type="ECO:0000313" key="2">
    <source>
        <dbReference type="Proteomes" id="UP000006727"/>
    </source>
</evidence>
<evidence type="ECO:0000313" key="1">
    <source>
        <dbReference type="EnsemblPlants" id="Pp3c5_2520V3.6"/>
    </source>
</evidence>
<dbReference type="AlphaFoldDB" id="A0A7I4FQT2"/>
<name>A0A7I4FQT2_PHYPA</name>
<dbReference type="Proteomes" id="UP000006727">
    <property type="component" value="Chromosome 5"/>
</dbReference>
<reference evidence="1" key="3">
    <citation type="submission" date="2020-12" db="UniProtKB">
        <authorList>
            <consortium name="EnsemblPlants"/>
        </authorList>
    </citation>
    <scope>IDENTIFICATION</scope>
</reference>
<evidence type="ECO:0008006" key="3">
    <source>
        <dbReference type="Google" id="ProtNLM"/>
    </source>
</evidence>
<accession>A0A7I4FQT2</accession>
<keyword evidence="2" id="KW-1185">Reference proteome</keyword>
<dbReference type="PANTHER" id="PTHR12931">
    <property type="entry name" value="UBIQUITIN THIOLESTERASE PROTEIN OTUB"/>
    <property type="match status" value="1"/>
</dbReference>
<dbReference type="Pfam" id="PF10275">
    <property type="entry name" value="Peptidase_C65"/>
    <property type="match status" value="1"/>
</dbReference>
<gene>
    <name evidence="1" type="primary">LOC112282849</name>
</gene>
<organism evidence="1 2">
    <name type="scientific">Physcomitrium patens</name>
    <name type="common">Spreading-leaved earth moss</name>
    <name type="synonym">Physcomitrella patens</name>
    <dbReference type="NCBI Taxonomy" id="3218"/>
    <lineage>
        <taxon>Eukaryota</taxon>
        <taxon>Viridiplantae</taxon>
        <taxon>Streptophyta</taxon>
        <taxon>Embryophyta</taxon>
        <taxon>Bryophyta</taxon>
        <taxon>Bryophytina</taxon>
        <taxon>Bryopsida</taxon>
        <taxon>Funariidae</taxon>
        <taxon>Funariales</taxon>
        <taxon>Funariaceae</taxon>
        <taxon>Physcomitrium</taxon>
    </lineage>
</organism>
<protein>
    <recommendedName>
        <fullName evidence="3">Ubiquitinyl hydrolase 1</fullName>
    </recommendedName>
</protein>
<proteinExistence type="predicted"/>
<dbReference type="Gene3D" id="1.20.1300.20">
    <property type="entry name" value="Peptidase C65 Otubain, subdomain 2"/>
    <property type="match status" value="1"/>
</dbReference>
<dbReference type="InterPro" id="IPR042467">
    <property type="entry name" value="Peptidase_C65_otubain_sub2"/>
</dbReference>
<sequence>MNVTENVTEPGGEQDRPRDDEIQAFHNRIRAADADKLELVGDKEPLSVLEEEYKAGSPVFLAKLLILKQSYGAIRRARGDGNCFFRSFMFSYLEHLLVIQDEAEVARMEKAIEICKKTLIDLGQAEFTFEDYLAIFVEQLHGVIQGKETSTSLETLVERCRDQYVSNCVVMFFRFVTSGEIRRRSEFFEPFIQGMSNMSVVQVGFWLCIYELINHDCHLYLCFQFNISI</sequence>
<dbReference type="InterPro" id="IPR019400">
    <property type="entry name" value="Peptidase_C65_otubain"/>
</dbReference>
<reference evidence="1 2" key="1">
    <citation type="journal article" date="2008" name="Science">
        <title>The Physcomitrella genome reveals evolutionary insights into the conquest of land by plants.</title>
        <authorList>
            <person name="Rensing S."/>
            <person name="Lang D."/>
            <person name="Zimmer A."/>
            <person name="Terry A."/>
            <person name="Salamov A."/>
            <person name="Shapiro H."/>
            <person name="Nishiyama T."/>
            <person name="Perroud P.-F."/>
            <person name="Lindquist E."/>
            <person name="Kamisugi Y."/>
            <person name="Tanahashi T."/>
            <person name="Sakakibara K."/>
            <person name="Fujita T."/>
            <person name="Oishi K."/>
            <person name="Shin-I T."/>
            <person name="Kuroki Y."/>
            <person name="Toyoda A."/>
            <person name="Suzuki Y."/>
            <person name="Hashimoto A."/>
            <person name="Yamaguchi K."/>
            <person name="Sugano A."/>
            <person name="Kohara Y."/>
            <person name="Fujiyama A."/>
            <person name="Anterola A."/>
            <person name="Aoki S."/>
            <person name="Ashton N."/>
            <person name="Barbazuk W.B."/>
            <person name="Barker E."/>
            <person name="Bennetzen J."/>
            <person name="Bezanilla M."/>
            <person name="Blankenship R."/>
            <person name="Cho S.H."/>
            <person name="Dutcher S."/>
            <person name="Estelle M."/>
            <person name="Fawcett J.A."/>
            <person name="Gundlach H."/>
            <person name="Hanada K."/>
            <person name="Heyl A."/>
            <person name="Hicks K.A."/>
            <person name="Hugh J."/>
            <person name="Lohr M."/>
            <person name="Mayer K."/>
            <person name="Melkozernov A."/>
            <person name="Murata T."/>
            <person name="Nelson D."/>
            <person name="Pils B."/>
            <person name="Prigge M."/>
            <person name="Reiss B."/>
            <person name="Renner T."/>
            <person name="Rombauts S."/>
            <person name="Rushton P."/>
            <person name="Sanderfoot A."/>
            <person name="Schween G."/>
            <person name="Shiu S.-H."/>
            <person name="Stueber K."/>
            <person name="Theodoulou F.L."/>
            <person name="Tu H."/>
            <person name="Van de Peer Y."/>
            <person name="Verrier P.J."/>
            <person name="Waters E."/>
            <person name="Wood A."/>
            <person name="Yang L."/>
            <person name="Cove D."/>
            <person name="Cuming A."/>
            <person name="Hasebe M."/>
            <person name="Lucas S."/>
            <person name="Mishler D.B."/>
            <person name="Reski R."/>
            <person name="Grigoriev I."/>
            <person name="Quatrano R.S."/>
            <person name="Boore J.L."/>
        </authorList>
    </citation>
    <scope>NUCLEOTIDE SEQUENCE [LARGE SCALE GENOMIC DNA]</scope>
    <source>
        <strain evidence="1 2">cv. Gransden 2004</strain>
    </source>
</reference>